<evidence type="ECO:0000313" key="2">
    <source>
        <dbReference type="EMBL" id="SBQ36805.1"/>
    </source>
</evidence>
<feature type="non-terminal residue" evidence="2">
    <location>
        <position position="69"/>
    </location>
</feature>
<dbReference type="EMBL" id="HAEA01008325">
    <property type="protein sequence ID" value="SBQ36805.1"/>
    <property type="molecule type" value="Transcribed_RNA"/>
</dbReference>
<feature type="non-terminal residue" evidence="2">
    <location>
        <position position="1"/>
    </location>
</feature>
<accession>A0A1A8DR60</accession>
<gene>
    <name evidence="2" type="primary">ASAP2A</name>
</gene>
<evidence type="ECO:0000256" key="1">
    <source>
        <dbReference type="SAM" id="MobiDB-lite"/>
    </source>
</evidence>
<sequence>GAERGFPGEAELRLQPPSAAGKQGLWDGAQRGPLQKERGVKEGVAEEEMLRQEWLPNHLPRNGQQASSQ</sequence>
<feature type="region of interest" description="Disordered" evidence="1">
    <location>
        <begin position="1"/>
        <end position="41"/>
    </location>
</feature>
<protein>
    <submittedName>
        <fullName evidence="2">ArfGAP with SH3 domain, ankyrin repeat and PH domain 2a</fullName>
    </submittedName>
</protein>
<reference evidence="2" key="1">
    <citation type="submission" date="2016-05" db="EMBL/GenBank/DDBJ databases">
        <authorList>
            <person name="Lavstsen T."/>
            <person name="Jespersen J.S."/>
        </authorList>
    </citation>
    <scope>NUCLEOTIDE SEQUENCE</scope>
    <source>
        <tissue evidence="2">Brain</tissue>
    </source>
</reference>
<reference evidence="2" key="2">
    <citation type="submission" date="2016-06" db="EMBL/GenBank/DDBJ databases">
        <title>The genome of a short-lived fish provides insights into sex chromosome evolution and the genetic control of aging.</title>
        <authorList>
            <person name="Reichwald K."/>
            <person name="Felder M."/>
            <person name="Petzold A."/>
            <person name="Koch P."/>
            <person name="Groth M."/>
            <person name="Platzer M."/>
        </authorList>
    </citation>
    <scope>NUCLEOTIDE SEQUENCE</scope>
    <source>
        <tissue evidence="2">Brain</tissue>
    </source>
</reference>
<proteinExistence type="predicted"/>
<dbReference type="AlphaFoldDB" id="A0A1A8DR60"/>
<organism evidence="2">
    <name type="scientific">Nothobranchius kadleci</name>
    <name type="common">African annual killifish</name>
    <dbReference type="NCBI Taxonomy" id="1051664"/>
    <lineage>
        <taxon>Eukaryota</taxon>
        <taxon>Metazoa</taxon>
        <taxon>Chordata</taxon>
        <taxon>Craniata</taxon>
        <taxon>Vertebrata</taxon>
        <taxon>Euteleostomi</taxon>
        <taxon>Actinopterygii</taxon>
        <taxon>Neopterygii</taxon>
        <taxon>Teleostei</taxon>
        <taxon>Neoteleostei</taxon>
        <taxon>Acanthomorphata</taxon>
        <taxon>Ovalentaria</taxon>
        <taxon>Atherinomorphae</taxon>
        <taxon>Cyprinodontiformes</taxon>
        <taxon>Nothobranchiidae</taxon>
        <taxon>Nothobranchius</taxon>
    </lineage>
</organism>
<name>A0A1A8DR60_NOTKA</name>